<evidence type="ECO:0000313" key="2">
    <source>
        <dbReference type="Proteomes" id="UP000500857"/>
    </source>
</evidence>
<evidence type="ECO:0000313" key="1">
    <source>
        <dbReference type="EMBL" id="QIZ69238.1"/>
    </source>
</evidence>
<reference evidence="1 2" key="1">
    <citation type="submission" date="2020-04" db="EMBL/GenBank/DDBJ databases">
        <authorList>
            <person name="Basu S."/>
            <person name="Maruthanayagam V."/>
            <person name="Chakraborty S."/>
            <person name="Pramanik A."/>
            <person name="Mukherjee J."/>
            <person name="Brink B."/>
        </authorList>
    </citation>
    <scope>NUCLEOTIDE SEQUENCE [LARGE SCALE GENOMIC DNA]</scope>
    <source>
        <strain evidence="1 2">AP17</strain>
    </source>
</reference>
<protein>
    <submittedName>
        <fullName evidence="1">Zinc ribbon domain-containing protein</fullName>
    </submittedName>
</protein>
<name>A0A6H1TRL0_9CYAN</name>
<accession>A0A6H1TRL0</accession>
<keyword evidence="2" id="KW-1185">Reference proteome</keyword>
<dbReference type="AlphaFoldDB" id="A0A6H1TRL0"/>
<dbReference type="EMBL" id="CP051167">
    <property type="protein sequence ID" value="QIZ69238.1"/>
    <property type="molecule type" value="Genomic_DNA"/>
</dbReference>
<gene>
    <name evidence="1" type="ORF">HCG48_00405</name>
</gene>
<proteinExistence type="predicted"/>
<sequence length="112" mass="12617">MPIYSYLCPSNNQKLDVMHGMNERAQTWGELCRFAKCDPGDTPEDTPVKRLITAPHTIVPTGNSDLKSHGFSKLVKREDGVYENVTATDNESRIVRPGDRSTYPDMKKKFGD</sequence>
<dbReference type="Proteomes" id="UP000500857">
    <property type="component" value="Chromosome"/>
</dbReference>
<dbReference type="RefSeq" id="WP_168567395.1">
    <property type="nucleotide sequence ID" value="NZ_CP051167.1"/>
</dbReference>
<organism evidence="1 2">
    <name type="scientific">Oxynema aestuarii AP17</name>
    <dbReference type="NCBI Taxonomy" id="2064643"/>
    <lineage>
        <taxon>Bacteria</taxon>
        <taxon>Bacillati</taxon>
        <taxon>Cyanobacteriota</taxon>
        <taxon>Cyanophyceae</taxon>
        <taxon>Oscillatoriophycideae</taxon>
        <taxon>Oscillatoriales</taxon>
        <taxon>Oscillatoriaceae</taxon>
        <taxon>Oxynema</taxon>
        <taxon>Oxynema aestuarii</taxon>
    </lineage>
</organism>
<dbReference type="KEGG" id="oxy:HCG48_00405"/>